<dbReference type="InterPro" id="IPR022772">
    <property type="entry name" value="VHL_tumour_suppress_b/a_dom"/>
</dbReference>
<dbReference type="STRING" id="1936003.STSP2_01004"/>
<keyword evidence="6" id="KW-1185">Reference proteome</keyword>
<dbReference type="PANTHER" id="PTHR11731:SF118">
    <property type="entry name" value="BLR1971 PROTEIN"/>
    <property type="match status" value="1"/>
</dbReference>
<dbReference type="SUPFAM" id="SSF49468">
    <property type="entry name" value="VHL"/>
    <property type="match status" value="1"/>
</dbReference>
<evidence type="ECO:0000313" key="5">
    <source>
        <dbReference type="EMBL" id="AQT67852.1"/>
    </source>
</evidence>
<dbReference type="PANTHER" id="PTHR11731">
    <property type="entry name" value="PROTEASE FAMILY S9B,C DIPEPTIDYL-PEPTIDASE IV-RELATED"/>
    <property type="match status" value="1"/>
</dbReference>
<dbReference type="Pfam" id="PF00326">
    <property type="entry name" value="Peptidase_S9"/>
    <property type="match status" value="1"/>
</dbReference>
<dbReference type="KEGG" id="alus:STSP2_01004"/>
<dbReference type="InterPro" id="IPR001375">
    <property type="entry name" value="Peptidase_S9_cat"/>
</dbReference>
<dbReference type="GO" id="GO:0008236">
    <property type="term" value="F:serine-type peptidase activity"/>
    <property type="evidence" value="ECO:0007669"/>
    <property type="project" value="InterPro"/>
</dbReference>
<reference evidence="6" key="1">
    <citation type="submission" date="2017-02" db="EMBL/GenBank/DDBJ databases">
        <title>Comparative genomics and description of representatives of a novel lineage of planctomycetes thriving in anoxic sediments.</title>
        <authorList>
            <person name="Spring S."/>
            <person name="Bunk B."/>
            <person name="Sproer C."/>
        </authorList>
    </citation>
    <scope>NUCLEOTIDE SEQUENCE [LARGE SCALE GENOMIC DNA]</scope>
    <source>
        <strain evidence="6">ST-NAGAB-D1</strain>
    </source>
</reference>
<feature type="domain" description="Dipeptidylpeptidase IV N-terminal" evidence="3">
    <location>
        <begin position="258"/>
        <end position="481"/>
    </location>
</feature>
<dbReference type="Pfam" id="PF00930">
    <property type="entry name" value="DPPIV_N"/>
    <property type="match status" value="2"/>
</dbReference>
<dbReference type="InterPro" id="IPR036208">
    <property type="entry name" value="VHL_sf"/>
</dbReference>
<dbReference type="GO" id="GO:0006508">
    <property type="term" value="P:proteolysis"/>
    <property type="evidence" value="ECO:0007669"/>
    <property type="project" value="InterPro"/>
</dbReference>
<dbReference type="CDD" id="cd05468">
    <property type="entry name" value="pVHL"/>
    <property type="match status" value="1"/>
</dbReference>
<dbReference type="InterPro" id="IPR002469">
    <property type="entry name" value="Peptidase_S9B_N"/>
</dbReference>
<organism evidence="5 6">
    <name type="scientific">Anaerohalosphaera lusitana</name>
    <dbReference type="NCBI Taxonomy" id="1936003"/>
    <lineage>
        <taxon>Bacteria</taxon>
        <taxon>Pseudomonadati</taxon>
        <taxon>Planctomycetota</taxon>
        <taxon>Phycisphaerae</taxon>
        <taxon>Sedimentisphaerales</taxon>
        <taxon>Anaerohalosphaeraceae</taxon>
        <taxon>Anaerohalosphaera</taxon>
    </lineage>
</organism>
<dbReference type="InterPro" id="IPR024053">
    <property type="entry name" value="VHL_beta_dom"/>
</dbReference>
<evidence type="ECO:0000259" key="2">
    <source>
        <dbReference type="Pfam" id="PF00326"/>
    </source>
</evidence>
<name>A0A1U9NIU2_9BACT</name>
<dbReference type="InterPro" id="IPR050278">
    <property type="entry name" value="Serine_Prot_S9B/DPPIV"/>
</dbReference>
<sequence>MFRCDPGGRVVCGVLAGVLFLMCGVLIAGGSAEDYARANRLRGMTRGKVVGSKLEAHWLDGGRMWYRADHGDGAYEYVLVDAEKGEKGAAFDHERMAEAFRKAGEADVRAGRLGIDELKFGPGDEWVEVTRRGKVWRYDAEGDEVEFVRYDDGGLLRAIEPGEGPERSGGARYDSSVTFVNCTDETVELFWLDSRGDRQSYGKLGPGDQMEQHTYAGHVWVAADEMGEAIAKYVAKRKAGTALIGKDVEVEEKEDRRERTRRDRAVSPDGEVRAFIREHNVWVRMTDGGEEVQLSRDGTADRPYTGEFYFSPDSRKLVVMRTKKGEEHKVYMVESSPRDQVQPKLHTIDYLKPGDEIPLDRPYLFDLRERADVEVGNELFENPWSITRLAWDGDSGRFTFVYNQRGHQVLRVVAVDAETGKAEAIIDERSDTFICYSSKMYYRYMQKTGEMIWMSERDGWNHLYLYDANTGEVKCRITGGAPRRHEGHEGKLGKKGNRSRFATADLMLGLPAVDDIMGRDDTNGGAFGDASAGRACGGDVFSGPRIKSGVTVVGGDDEFAVDLMVGPPGADDVMGRDDTNGGAFGDASAGRACGGDAFSGPRIKSGVTVVGGDDEFAAVGPDEDGLLGSSGLRLPRRFAPRNDSGGGAFGDASAGRACGGDVFSGPRIKSGVTDVGGDDKFAADFMLGPSAADDNNGGAFGDVGAVRACGGDAFSGPRIKSGVTIVGGNDKFAAVGPDKDGLLGSSGLRLPRGFAARNDGLVCGGDGSVGTGRPTAAVRGGAKADEVEEWIAKGEWVVREVVRVDEAKREILFKAGGILPGQDPYYVHYARVNFDGTGLTVLTEGDGTHEVEFSPDGKYFVDSYSRVDMPGVHELRRSEDGELVCELERADWSTLLATGWQVPERFAAKGRDGETDIYGVIWRPTNFDASKKYPVIESIYAGPHGFFTPKGFRSYYGQQRLAELGFIVVKCDGMGTNGRSKAFHDVCWKNLKDSGFPDRIAWMKAAAKDRPWMDVSRVGIYGGSAGGQSAACAVMTQGDFYDAAVADCGCHDNRMDKIWWNEQWMGWPVDESYAENSNVTLAKGLEGKLMLTVGELDKNVDPASTMQVVDALIRADKDFDLIVFPGGGHGAGGSAYGRRRRADYFVRHLLGVEPRY</sequence>
<dbReference type="EC" id="3.4.14.12" evidence="5"/>
<evidence type="ECO:0000259" key="3">
    <source>
        <dbReference type="Pfam" id="PF00930"/>
    </source>
</evidence>
<evidence type="ECO:0000259" key="4">
    <source>
        <dbReference type="Pfam" id="PF01847"/>
    </source>
</evidence>
<dbReference type="OrthoDB" id="9812921at2"/>
<dbReference type="Gene3D" id="3.40.50.1820">
    <property type="entry name" value="alpha/beta hydrolase"/>
    <property type="match status" value="1"/>
</dbReference>
<proteinExistence type="inferred from homology"/>
<dbReference type="Gene3D" id="2.140.10.30">
    <property type="entry name" value="Dipeptidylpeptidase IV, N-terminal domain"/>
    <property type="match status" value="2"/>
</dbReference>
<protein>
    <submittedName>
        <fullName evidence="5">Prolyl tripeptidyl peptidase</fullName>
        <ecNumber evidence="5">3.4.14.12</ecNumber>
    </submittedName>
</protein>
<dbReference type="SUPFAM" id="SSF53474">
    <property type="entry name" value="alpha/beta-Hydrolases"/>
    <property type="match status" value="1"/>
</dbReference>
<dbReference type="EMBL" id="CP019791">
    <property type="protein sequence ID" value="AQT67852.1"/>
    <property type="molecule type" value="Genomic_DNA"/>
</dbReference>
<evidence type="ECO:0000256" key="1">
    <source>
        <dbReference type="ARBA" id="ARBA00010057"/>
    </source>
</evidence>
<dbReference type="Pfam" id="PF01847">
    <property type="entry name" value="VHL"/>
    <property type="match status" value="1"/>
</dbReference>
<feature type="domain" description="Peptidase S9 prolyl oligopeptidase catalytic" evidence="2">
    <location>
        <begin position="958"/>
        <end position="1142"/>
    </location>
</feature>
<keyword evidence="5" id="KW-0378">Hydrolase</keyword>
<accession>A0A1U9NIU2</accession>
<feature type="domain" description="von Hippel-Lindau disease tumour suppressor beta" evidence="4">
    <location>
        <begin position="168"/>
        <end position="224"/>
    </location>
</feature>
<comment type="similarity">
    <text evidence="1">Belongs to the VHL family.</text>
</comment>
<dbReference type="Proteomes" id="UP000189674">
    <property type="component" value="Chromosome"/>
</dbReference>
<dbReference type="SUPFAM" id="SSF82171">
    <property type="entry name" value="DPP6 N-terminal domain-like"/>
    <property type="match status" value="1"/>
</dbReference>
<evidence type="ECO:0000313" key="6">
    <source>
        <dbReference type="Proteomes" id="UP000189674"/>
    </source>
</evidence>
<dbReference type="AlphaFoldDB" id="A0A1U9NIU2"/>
<dbReference type="InterPro" id="IPR029058">
    <property type="entry name" value="AB_hydrolase_fold"/>
</dbReference>
<gene>
    <name evidence="5" type="primary">ptpA_1</name>
    <name evidence="5" type="ORF">STSP2_01004</name>
</gene>
<feature type="domain" description="Dipeptidylpeptidase IV N-terminal" evidence="3">
    <location>
        <begin position="788"/>
        <end position="870"/>
    </location>
</feature>